<evidence type="ECO:0000313" key="3">
    <source>
        <dbReference type="Proteomes" id="UP001168877"/>
    </source>
</evidence>
<name>A0AA39RFW6_ACESA</name>
<evidence type="ECO:0000256" key="1">
    <source>
        <dbReference type="SAM" id="MobiDB-lite"/>
    </source>
</evidence>
<reference evidence="2" key="1">
    <citation type="journal article" date="2022" name="Plant J.">
        <title>Strategies of tolerance reflected in two North American maple genomes.</title>
        <authorList>
            <person name="McEvoy S.L."/>
            <person name="Sezen U.U."/>
            <person name="Trouern-Trend A."/>
            <person name="McMahon S.M."/>
            <person name="Schaberg P.G."/>
            <person name="Yang J."/>
            <person name="Wegrzyn J.L."/>
            <person name="Swenson N.G."/>
        </authorList>
    </citation>
    <scope>NUCLEOTIDE SEQUENCE</scope>
    <source>
        <strain evidence="2">NS2018</strain>
    </source>
</reference>
<feature type="region of interest" description="Disordered" evidence="1">
    <location>
        <begin position="93"/>
        <end position="133"/>
    </location>
</feature>
<protein>
    <submittedName>
        <fullName evidence="2">Uncharacterized protein</fullName>
    </submittedName>
</protein>
<feature type="compositionally biased region" description="Basic and acidic residues" evidence="1">
    <location>
        <begin position="110"/>
        <end position="122"/>
    </location>
</feature>
<keyword evidence="3" id="KW-1185">Reference proteome</keyword>
<feature type="compositionally biased region" description="Polar residues" evidence="1">
    <location>
        <begin position="57"/>
        <end position="72"/>
    </location>
</feature>
<sequence length="133" mass="14850">MKKKATRSEIGVAIEEEVVDEARSDQGEGLDEEVNSDSETQSNENSSTSSDEDNSNLEISNSDETNVDLTNDSLLYIRVPRKILLTTNYKTSKDSLDAFNNNNNVFSSSQEKKHNTMEEKRVVPTGPNPLHNK</sequence>
<gene>
    <name evidence="2" type="ORF">LWI29_034659</name>
</gene>
<proteinExistence type="predicted"/>
<feature type="region of interest" description="Disordered" evidence="1">
    <location>
        <begin position="1"/>
        <end position="72"/>
    </location>
</feature>
<organism evidence="2 3">
    <name type="scientific">Acer saccharum</name>
    <name type="common">Sugar maple</name>
    <dbReference type="NCBI Taxonomy" id="4024"/>
    <lineage>
        <taxon>Eukaryota</taxon>
        <taxon>Viridiplantae</taxon>
        <taxon>Streptophyta</taxon>
        <taxon>Embryophyta</taxon>
        <taxon>Tracheophyta</taxon>
        <taxon>Spermatophyta</taxon>
        <taxon>Magnoliopsida</taxon>
        <taxon>eudicotyledons</taxon>
        <taxon>Gunneridae</taxon>
        <taxon>Pentapetalae</taxon>
        <taxon>rosids</taxon>
        <taxon>malvids</taxon>
        <taxon>Sapindales</taxon>
        <taxon>Sapindaceae</taxon>
        <taxon>Hippocastanoideae</taxon>
        <taxon>Acereae</taxon>
        <taxon>Acer</taxon>
    </lineage>
</organism>
<accession>A0AA39RFW6</accession>
<dbReference type="EMBL" id="JAUESC010000388">
    <property type="protein sequence ID" value="KAK0572639.1"/>
    <property type="molecule type" value="Genomic_DNA"/>
</dbReference>
<reference evidence="2" key="2">
    <citation type="submission" date="2023-06" db="EMBL/GenBank/DDBJ databases">
        <authorList>
            <person name="Swenson N.G."/>
            <person name="Wegrzyn J.L."/>
            <person name="Mcevoy S.L."/>
        </authorList>
    </citation>
    <scope>NUCLEOTIDE SEQUENCE</scope>
    <source>
        <strain evidence="2">NS2018</strain>
        <tissue evidence="2">Leaf</tissue>
    </source>
</reference>
<comment type="caution">
    <text evidence="2">The sequence shown here is derived from an EMBL/GenBank/DDBJ whole genome shotgun (WGS) entry which is preliminary data.</text>
</comment>
<feature type="compositionally biased region" description="Low complexity" evidence="1">
    <location>
        <begin position="37"/>
        <end position="49"/>
    </location>
</feature>
<dbReference type="Proteomes" id="UP001168877">
    <property type="component" value="Unassembled WGS sequence"/>
</dbReference>
<evidence type="ECO:0000313" key="2">
    <source>
        <dbReference type="EMBL" id="KAK0572639.1"/>
    </source>
</evidence>
<dbReference type="AlphaFoldDB" id="A0AA39RFW6"/>